<keyword evidence="3" id="KW-1185">Reference proteome</keyword>
<dbReference type="Gene3D" id="2.60.40.1180">
    <property type="entry name" value="Golgi alpha-mannosidase II"/>
    <property type="match status" value="1"/>
</dbReference>
<dbReference type="Proteomes" id="UP000694865">
    <property type="component" value="Unplaced"/>
</dbReference>
<dbReference type="Pfam" id="PF21365">
    <property type="entry name" value="Glyco_hydro_31_3rd"/>
    <property type="match status" value="1"/>
</dbReference>
<reference evidence="4" key="1">
    <citation type="submission" date="2025-08" db="UniProtKB">
        <authorList>
            <consortium name="RefSeq"/>
        </authorList>
    </citation>
    <scope>IDENTIFICATION</scope>
    <source>
        <tissue evidence="4">Testes</tissue>
    </source>
</reference>
<name>A0ABM0MI74_SACKO</name>
<keyword evidence="1" id="KW-1133">Transmembrane helix</keyword>
<proteinExistence type="predicted"/>
<dbReference type="SUPFAM" id="SSF51011">
    <property type="entry name" value="Glycosyl hydrolase domain"/>
    <property type="match status" value="1"/>
</dbReference>
<dbReference type="GeneID" id="102807977"/>
<dbReference type="PANTHER" id="PTHR46959">
    <property type="entry name" value="SULFOQUINOVOSIDASE"/>
    <property type="match status" value="1"/>
</dbReference>
<gene>
    <name evidence="4" type="primary">LOC102807977</name>
</gene>
<keyword evidence="1" id="KW-0812">Transmembrane</keyword>
<sequence>MQRPLFLHYEDDDETFGIAYQYLYGRDLLVAPVAQEGRDTWRVYLPKDEWVYLWDNKDQSSDGEYVEVDAPIGYPPVFYRKSSDWVDLFKQLSDVAMVSNAPGTTRWAWSAYFVMATIVVYLFTGY</sequence>
<keyword evidence="1" id="KW-0472">Membrane</keyword>
<evidence type="ECO:0000259" key="2">
    <source>
        <dbReference type="Pfam" id="PF21365"/>
    </source>
</evidence>
<accession>A0ABM0MI74</accession>
<evidence type="ECO:0000313" key="3">
    <source>
        <dbReference type="Proteomes" id="UP000694865"/>
    </source>
</evidence>
<feature type="transmembrane region" description="Helical" evidence="1">
    <location>
        <begin position="107"/>
        <end position="124"/>
    </location>
</feature>
<evidence type="ECO:0000313" key="4">
    <source>
        <dbReference type="RefSeq" id="XP_006819715.1"/>
    </source>
</evidence>
<dbReference type="RefSeq" id="XP_006819715.1">
    <property type="nucleotide sequence ID" value="XM_006819652.1"/>
</dbReference>
<evidence type="ECO:0000256" key="1">
    <source>
        <dbReference type="SAM" id="Phobius"/>
    </source>
</evidence>
<dbReference type="InterPro" id="IPR013780">
    <property type="entry name" value="Glyco_hydro_b"/>
</dbReference>
<organism evidence="3 4">
    <name type="scientific">Saccoglossus kowalevskii</name>
    <name type="common">Acorn worm</name>
    <dbReference type="NCBI Taxonomy" id="10224"/>
    <lineage>
        <taxon>Eukaryota</taxon>
        <taxon>Metazoa</taxon>
        <taxon>Hemichordata</taxon>
        <taxon>Enteropneusta</taxon>
        <taxon>Harrimaniidae</taxon>
        <taxon>Saccoglossus</taxon>
    </lineage>
</organism>
<feature type="domain" description="Glycosyl hydrolase family 31 C-terminal" evidence="2">
    <location>
        <begin position="1"/>
        <end position="82"/>
    </location>
</feature>
<dbReference type="InterPro" id="IPR048395">
    <property type="entry name" value="Glyco_hydro_31_C"/>
</dbReference>
<dbReference type="InterPro" id="IPR052990">
    <property type="entry name" value="Sulfoquinovosidase_GH31"/>
</dbReference>
<dbReference type="PANTHER" id="PTHR46959:SF2">
    <property type="entry name" value="SULFOQUINOVOSIDASE"/>
    <property type="match status" value="1"/>
</dbReference>
<protein>
    <submittedName>
        <fullName evidence="4">Neutral alpha-glucosidase AB-like</fullName>
    </submittedName>
</protein>